<dbReference type="GO" id="GO:0016020">
    <property type="term" value="C:membrane"/>
    <property type="evidence" value="ECO:0007669"/>
    <property type="project" value="TreeGrafter"/>
</dbReference>
<dbReference type="InterPro" id="IPR000073">
    <property type="entry name" value="AB_hydrolase_1"/>
</dbReference>
<dbReference type="InterPro" id="IPR029058">
    <property type="entry name" value="AB_hydrolase_fold"/>
</dbReference>
<dbReference type="EMBL" id="CP048222">
    <property type="protein sequence ID" value="QHT68267.1"/>
    <property type="molecule type" value="Genomic_DNA"/>
</dbReference>
<feature type="domain" description="AB hydrolase-1" evidence="1">
    <location>
        <begin position="16"/>
        <end position="245"/>
    </location>
</feature>
<dbReference type="SUPFAM" id="SSF53474">
    <property type="entry name" value="alpha/beta-Hydrolases"/>
    <property type="match status" value="1"/>
</dbReference>
<name>A0A6C0GJZ5_9BACT</name>
<keyword evidence="2" id="KW-0378">Hydrolase</keyword>
<evidence type="ECO:0000313" key="2">
    <source>
        <dbReference type="EMBL" id="QHT68267.1"/>
    </source>
</evidence>
<dbReference type="KEGG" id="rhoz:GXP67_17275"/>
<sequence>MSSNADLAYQLSGKGYPVVFLHGFCESKQVWENFAPNLQETFTTLIPDMPGFGESTGNTHYTNVEEMAGEVAKLLATLSINSCVIVAHSLGGYVALALAEKHPLLVKGLCLFHSTAYADSEEKKHTRNKTADFIEKNGLEPFAESFVPPLFFKGKRETLAPDMEKARQMVIQTPKETAVAVTKAMRDRPDRTQVLKEANYPVLFIAGREDEAVPLEAAKSQFFLPKRSIVHILPETAHMGMFERPRETVLIVSQFCDLCYSSMAVSK</sequence>
<dbReference type="PANTHER" id="PTHR43798">
    <property type="entry name" value="MONOACYLGLYCEROL LIPASE"/>
    <property type="match status" value="1"/>
</dbReference>
<accession>A0A6C0GJZ5</accession>
<dbReference type="Gene3D" id="3.40.50.1820">
    <property type="entry name" value="alpha/beta hydrolase"/>
    <property type="match status" value="1"/>
</dbReference>
<dbReference type="Proteomes" id="UP000480178">
    <property type="component" value="Chromosome"/>
</dbReference>
<dbReference type="InterPro" id="IPR050266">
    <property type="entry name" value="AB_hydrolase_sf"/>
</dbReference>
<keyword evidence="3" id="KW-1185">Reference proteome</keyword>
<gene>
    <name evidence="2" type="ORF">GXP67_17275</name>
</gene>
<dbReference type="RefSeq" id="WP_162444282.1">
    <property type="nucleotide sequence ID" value="NZ_CP048222.1"/>
</dbReference>
<dbReference type="GO" id="GO:0016787">
    <property type="term" value="F:hydrolase activity"/>
    <property type="evidence" value="ECO:0007669"/>
    <property type="project" value="UniProtKB-KW"/>
</dbReference>
<dbReference type="PRINTS" id="PR00111">
    <property type="entry name" value="ABHYDROLASE"/>
</dbReference>
<evidence type="ECO:0000259" key="1">
    <source>
        <dbReference type="Pfam" id="PF00561"/>
    </source>
</evidence>
<dbReference type="AlphaFoldDB" id="A0A6C0GJZ5"/>
<organism evidence="2 3">
    <name type="scientific">Rhodocytophaga rosea</name>
    <dbReference type="NCBI Taxonomy" id="2704465"/>
    <lineage>
        <taxon>Bacteria</taxon>
        <taxon>Pseudomonadati</taxon>
        <taxon>Bacteroidota</taxon>
        <taxon>Cytophagia</taxon>
        <taxon>Cytophagales</taxon>
        <taxon>Rhodocytophagaceae</taxon>
        <taxon>Rhodocytophaga</taxon>
    </lineage>
</organism>
<reference evidence="2 3" key="1">
    <citation type="submission" date="2020-01" db="EMBL/GenBank/DDBJ databases">
        <authorList>
            <person name="Kim M.K."/>
        </authorList>
    </citation>
    <scope>NUCLEOTIDE SEQUENCE [LARGE SCALE GENOMIC DNA]</scope>
    <source>
        <strain evidence="2 3">172606-1</strain>
    </source>
</reference>
<evidence type="ECO:0000313" key="3">
    <source>
        <dbReference type="Proteomes" id="UP000480178"/>
    </source>
</evidence>
<dbReference type="Pfam" id="PF00561">
    <property type="entry name" value="Abhydrolase_1"/>
    <property type="match status" value="1"/>
</dbReference>
<dbReference type="PANTHER" id="PTHR43798:SF33">
    <property type="entry name" value="HYDROLASE, PUTATIVE (AFU_ORTHOLOGUE AFUA_2G14860)-RELATED"/>
    <property type="match status" value="1"/>
</dbReference>
<protein>
    <submittedName>
        <fullName evidence="2">Alpha/beta hydrolase</fullName>
    </submittedName>
</protein>
<proteinExistence type="predicted"/>